<dbReference type="RefSeq" id="XP_008020591.1">
    <property type="nucleotide sequence ID" value="XM_008022400.1"/>
</dbReference>
<dbReference type="EMBL" id="KB908481">
    <property type="protein sequence ID" value="EOA91320.1"/>
    <property type="molecule type" value="Genomic_DNA"/>
</dbReference>
<accession>R0J2W7</accession>
<keyword evidence="2" id="KW-1185">Reference proteome</keyword>
<sequence length="101" mass="11526">MQKVYFSLGLRFHPVRSIKPARLDIRLKGINKQVDDDLSADNRADNAWTLLRIYQERFSAISFSCVSLLPSPDENIESKVVLKCCFGLSHKKGISDTLMRL</sequence>
<dbReference type="GeneID" id="19398269"/>
<organism evidence="1 2">
    <name type="scientific">Exserohilum turcicum (strain 28A)</name>
    <name type="common">Northern leaf blight fungus</name>
    <name type="synonym">Setosphaeria turcica</name>
    <dbReference type="NCBI Taxonomy" id="671987"/>
    <lineage>
        <taxon>Eukaryota</taxon>
        <taxon>Fungi</taxon>
        <taxon>Dikarya</taxon>
        <taxon>Ascomycota</taxon>
        <taxon>Pezizomycotina</taxon>
        <taxon>Dothideomycetes</taxon>
        <taxon>Pleosporomycetidae</taxon>
        <taxon>Pleosporales</taxon>
        <taxon>Pleosporineae</taxon>
        <taxon>Pleosporaceae</taxon>
        <taxon>Exserohilum</taxon>
    </lineage>
</organism>
<proteinExistence type="predicted"/>
<dbReference type="AlphaFoldDB" id="R0J2W7"/>
<evidence type="ECO:0000313" key="2">
    <source>
        <dbReference type="Proteomes" id="UP000016935"/>
    </source>
</evidence>
<reference evidence="1 2" key="2">
    <citation type="journal article" date="2013" name="PLoS Genet.">
        <title>Comparative genome structure, secondary metabolite, and effector coding capacity across Cochliobolus pathogens.</title>
        <authorList>
            <person name="Condon B.J."/>
            <person name="Leng Y."/>
            <person name="Wu D."/>
            <person name="Bushley K.E."/>
            <person name="Ohm R.A."/>
            <person name="Otillar R."/>
            <person name="Martin J."/>
            <person name="Schackwitz W."/>
            <person name="Grimwood J."/>
            <person name="MohdZainudin N."/>
            <person name="Xue C."/>
            <person name="Wang R."/>
            <person name="Manning V.A."/>
            <person name="Dhillon B."/>
            <person name="Tu Z.J."/>
            <person name="Steffenson B.J."/>
            <person name="Salamov A."/>
            <person name="Sun H."/>
            <person name="Lowry S."/>
            <person name="LaButti K."/>
            <person name="Han J."/>
            <person name="Copeland A."/>
            <person name="Lindquist E."/>
            <person name="Barry K."/>
            <person name="Schmutz J."/>
            <person name="Baker S.E."/>
            <person name="Ciuffetti L.M."/>
            <person name="Grigoriev I.V."/>
            <person name="Zhong S."/>
            <person name="Turgeon B.G."/>
        </authorList>
    </citation>
    <scope>NUCLEOTIDE SEQUENCE [LARGE SCALE GENOMIC DNA]</scope>
    <source>
        <strain evidence="2">28A</strain>
    </source>
</reference>
<gene>
    <name evidence="1" type="ORF">SETTUDRAFT_162073</name>
</gene>
<dbReference type="Proteomes" id="UP000016935">
    <property type="component" value="Unassembled WGS sequence"/>
</dbReference>
<dbReference type="HOGENOM" id="CLU_2293438_0_0_1"/>
<protein>
    <submittedName>
        <fullName evidence="1">Uncharacterized protein</fullName>
    </submittedName>
</protein>
<reference evidence="1 2" key="1">
    <citation type="journal article" date="2012" name="PLoS Pathog.">
        <title>Diverse lifestyles and strategies of plant pathogenesis encoded in the genomes of eighteen Dothideomycetes fungi.</title>
        <authorList>
            <person name="Ohm R.A."/>
            <person name="Feau N."/>
            <person name="Henrissat B."/>
            <person name="Schoch C.L."/>
            <person name="Horwitz B.A."/>
            <person name="Barry K.W."/>
            <person name="Condon B.J."/>
            <person name="Copeland A.C."/>
            <person name="Dhillon B."/>
            <person name="Glaser F."/>
            <person name="Hesse C.N."/>
            <person name="Kosti I."/>
            <person name="LaButti K."/>
            <person name="Lindquist E.A."/>
            <person name="Lucas S."/>
            <person name="Salamov A.A."/>
            <person name="Bradshaw R.E."/>
            <person name="Ciuffetti L."/>
            <person name="Hamelin R.C."/>
            <person name="Kema G.H.J."/>
            <person name="Lawrence C."/>
            <person name="Scott J.A."/>
            <person name="Spatafora J.W."/>
            <person name="Turgeon B.G."/>
            <person name="de Wit P.J.G.M."/>
            <person name="Zhong S."/>
            <person name="Goodwin S.B."/>
            <person name="Grigoriev I.V."/>
        </authorList>
    </citation>
    <scope>NUCLEOTIDE SEQUENCE [LARGE SCALE GENOMIC DNA]</scope>
    <source>
        <strain evidence="2">28A</strain>
    </source>
</reference>
<evidence type="ECO:0000313" key="1">
    <source>
        <dbReference type="EMBL" id="EOA91320.1"/>
    </source>
</evidence>
<name>R0J2W7_EXST2</name>